<evidence type="ECO:0000256" key="6">
    <source>
        <dbReference type="SAM" id="Coils"/>
    </source>
</evidence>
<sequence>MIAPKAPQSLAHIAARVDARLRTLLDLEHARWTEIDEDLGPPLAEISRLVLTGGKRLRPAFCTWGFVGAGGDATDQRVVDAGAALELLHACALFHDDVMDGSATRRGEPTTHTKFTEQHAASEWAGESRRFGEGIAILVGDLVHVYADQLLQGEPHAAWQVWNEMRIELNVGQYLDMLGSATSERSRAKAERVCRYKSAKYTIERPLHLGAVLANPDRATELMTAFSAYGLPLGDAFQMRDDVLGAFGDTATTGKPVGDDLREGKPTPLMAIATEHANASQLEVLQLVGHARLTDAQVIDVQQVIRETGALDQLEAEISNKTDEAIAAIQQAPITDVAREELVALAAYVSWRSV</sequence>
<dbReference type="Pfam" id="PF00348">
    <property type="entry name" value="polyprenyl_synt"/>
    <property type="match status" value="1"/>
</dbReference>
<comment type="cofactor">
    <cofactor evidence="1">
        <name>Mg(2+)</name>
        <dbReference type="ChEBI" id="CHEBI:18420"/>
    </cofactor>
</comment>
<dbReference type="InterPro" id="IPR033749">
    <property type="entry name" value="Polyprenyl_synt_CS"/>
</dbReference>
<name>A0A6J6WC53_9ZZZZ</name>
<evidence type="ECO:0000313" key="7">
    <source>
        <dbReference type="EMBL" id="CAB4782722.1"/>
    </source>
</evidence>
<dbReference type="GO" id="GO:0004659">
    <property type="term" value="F:prenyltransferase activity"/>
    <property type="evidence" value="ECO:0007669"/>
    <property type="project" value="InterPro"/>
</dbReference>
<keyword evidence="4" id="KW-0479">Metal-binding</keyword>
<evidence type="ECO:0000256" key="3">
    <source>
        <dbReference type="ARBA" id="ARBA00022679"/>
    </source>
</evidence>
<dbReference type="AlphaFoldDB" id="A0A6J6WC53"/>
<dbReference type="InterPro" id="IPR008949">
    <property type="entry name" value="Isoprenoid_synthase_dom_sf"/>
</dbReference>
<organism evidence="7">
    <name type="scientific">freshwater metagenome</name>
    <dbReference type="NCBI Taxonomy" id="449393"/>
    <lineage>
        <taxon>unclassified sequences</taxon>
        <taxon>metagenomes</taxon>
        <taxon>ecological metagenomes</taxon>
    </lineage>
</organism>
<reference evidence="7" key="1">
    <citation type="submission" date="2020-05" db="EMBL/GenBank/DDBJ databases">
        <authorList>
            <person name="Chiriac C."/>
            <person name="Salcher M."/>
            <person name="Ghai R."/>
            <person name="Kavagutti S V."/>
        </authorList>
    </citation>
    <scope>NUCLEOTIDE SEQUENCE</scope>
</reference>
<dbReference type="PANTHER" id="PTHR12001:SF85">
    <property type="entry name" value="SHORT CHAIN ISOPRENYL DIPHOSPHATE SYNTHASE"/>
    <property type="match status" value="1"/>
</dbReference>
<feature type="coiled-coil region" evidence="6">
    <location>
        <begin position="304"/>
        <end position="331"/>
    </location>
</feature>
<evidence type="ECO:0000256" key="1">
    <source>
        <dbReference type="ARBA" id="ARBA00001946"/>
    </source>
</evidence>
<dbReference type="CDD" id="cd00685">
    <property type="entry name" value="Trans_IPPS_HT"/>
    <property type="match status" value="1"/>
</dbReference>
<keyword evidence="5" id="KW-0460">Magnesium</keyword>
<dbReference type="InterPro" id="IPR000092">
    <property type="entry name" value="Polyprenyl_synt"/>
</dbReference>
<dbReference type="Gene3D" id="1.10.600.10">
    <property type="entry name" value="Farnesyl Diphosphate Synthase"/>
    <property type="match status" value="1"/>
</dbReference>
<dbReference type="PANTHER" id="PTHR12001">
    <property type="entry name" value="GERANYLGERANYL PYROPHOSPHATE SYNTHASE"/>
    <property type="match status" value="1"/>
</dbReference>
<evidence type="ECO:0000256" key="5">
    <source>
        <dbReference type="ARBA" id="ARBA00022842"/>
    </source>
</evidence>
<accession>A0A6J6WC53</accession>
<protein>
    <submittedName>
        <fullName evidence="7">Unannotated protein</fullName>
    </submittedName>
</protein>
<proteinExistence type="inferred from homology"/>
<dbReference type="SFLD" id="SFLDS00005">
    <property type="entry name" value="Isoprenoid_Synthase_Type_I"/>
    <property type="match status" value="1"/>
</dbReference>
<dbReference type="GO" id="GO:0008299">
    <property type="term" value="P:isoprenoid biosynthetic process"/>
    <property type="evidence" value="ECO:0007669"/>
    <property type="project" value="InterPro"/>
</dbReference>
<comment type="similarity">
    <text evidence="2">Belongs to the FPP/GGPP synthase family.</text>
</comment>
<dbReference type="GO" id="GO:0046872">
    <property type="term" value="F:metal ion binding"/>
    <property type="evidence" value="ECO:0007669"/>
    <property type="project" value="UniProtKB-KW"/>
</dbReference>
<dbReference type="SFLD" id="SFLDG01017">
    <property type="entry name" value="Polyprenyl_Transferase_Like"/>
    <property type="match status" value="1"/>
</dbReference>
<evidence type="ECO:0000256" key="4">
    <source>
        <dbReference type="ARBA" id="ARBA00022723"/>
    </source>
</evidence>
<dbReference type="SUPFAM" id="SSF48576">
    <property type="entry name" value="Terpenoid synthases"/>
    <property type="match status" value="1"/>
</dbReference>
<keyword evidence="3" id="KW-0808">Transferase</keyword>
<evidence type="ECO:0000256" key="2">
    <source>
        <dbReference type="ARBA" id="ARBA00006706"/>
    </source>
</evidence>
<gene>
    <name evidence="7" type="ORF">UFOPK2975_00004</name>
</gene>
<dbReference type="PROSITE" id="PS00444">
    <property type="entry name" value="POLYPRENYL_SYNTHASE_2"/>
    <property type="match status" value="1"/>
</dbReference>
<dbReference type="EMBL" id="CAFAAG010000001">
    <property type="protein sequence ID" value="CAB4782722.1"/>
    <property type="molecule type" value="Genomic_DNA"/>
</dbReference>
<keyword evidence="6" id="KW-0175">Coiled coil</keyword>